<gene>
    <name evidence="5" type="ORF">HNO88_002185</name>
</gene>
<comment type="caution">
    <text evidence="5">The sequence shown here is derived from an EMBL/GenBank/DDBJ whole genome shotgun (WGS) entry which is preliminary data.</text>
</comment>
<dbReference type="GO" id="GO:0009089">
    <property type="term" value="P:lysine biosynthetic process via diaminopimelate"/>
    <property type="evidence" value="ECO:0007669"/>
    <property type="project" value="InterPro"/>
</dbReference>
<feature type="domain" description="Dihydrodipicolinate reductase N-terminal" evidence="3">
    <location>
        <begin position="11"/>
        <end position="75"/>
    </location>
</feature>
<dbReference type="AlphaFoldDB" id="A0A7W7NWX7"/>
<dbReference type="Proteomes" id="UP000555448">
    <property type="component" value="Unassembled WGS sequence"/>
</dbReference>
<protein>
    <submittedName>
        <fullName evidence="5">4-hydroxy-tetrahydrodipicolinate reductase</fullName>
        <ecNumber evidence="5">1.17.1.8</ecNumber>
    </submittedName>
</protein>
<accession>A0A7W7NWX7</accession>
<dbReference type="Pfam" id="PF19328">
    <property type="entry name" value="DAP_DH_C"/>
    <property type="match status" value="1"/>
</dbReference>
<dbReference type="Gene3D" id="3.40.50.720">
    <property type="entry name" value="NAD(P)-binding Rossmann-like Domain"/>
    <property type="match status" value="1"/>
</dbReference>
<evidence type="ECO:0000256" key="2">
    <source>
        <dbReference type="ARBA" id="ARBA00023002"/>
    </source>
</evidence>
<dbReference type="InterPro" id="IPR036291">
    <property type="entry name" value="NAD(P)-bd_dom_sf"/>
</dbReference>
<dbReference type="CDD" id="cd24146">
    <property type="entry name" value="nat-AmDH_N_like"/>
    <property type="match status" value="1"/>
</dbReference>
<dbReference type="GO" id="GO:0008839">
    <property type="term" value="F:4-hydroxy-tetrahydrodipicolinate reductase"/>
    <property type="evidence" value="ECO:0007669"/>
    <property type="project" value="UniProtKB-EC"/>
</dbReference>
<keyword evidence="6" id="KW-1185">Reference proteome</keyword>
<evidence type="ECO:0000259" key="4">
    <source>
        <dbReference type="Pfam" id="PF19328"/>
    </source>
</evidence>
<organism evidence="5 6">
    <name type="scientific">Novosphingobium chloroacetimidivorans</name>
    <dbReference type="NCBI Taxonomy" id="1428314"/>
    <lineage>
        <taxon>Bacteria</taxon>
        <taxon>Pseudomonadati</taxon>
        <taxon>Pseudomonadota</taxon>
        <taxon>Alphaproteobacteria</taxon>
        <taxon>Sphingomonadales</taxon>
        <taxon>Sphingomonadaceae</taxon>
        <taxon>Novosphingobium</taxon>
    </lineage>
</organism>
<dbReference type="RefSeq" id="WP_312857052.1">
    <property type="nucleotide sequence ID" value="NZ_JACHLR010000008.1"/>
</dbReference>
<dbReference type="InterPro" id="IPR045760">
    <property type="entry name" value="DAP_DH_C"/>
</dbReference>
<proteinExistence type="predicted"/>
<evidence type="ECO:0000313" key="5">
    <source>
        <dbReference type="EMBL" id="MBB4858859.1"/>
    </source>
</evidence>
<dbReference type="InterPro" id="IPR000846">
    <property type="entry name" value="DapB_N"/>
</dbReference>
<dbReference type="SUPFAM" id="SSF51735">
    <property type="entry name" value="NAD(P)-binding Rossmann-fold domains"/>
    <property type="match status" value="1"/>
</dbReference>
<dbReference type="EMBL" id="JACHLR010000008">
    <property type="protein sequence ID" value="MBB4858859.1"/>
    <property type="molecule type" value="Genomic_DNA"/>
</dbReference>
<keyword evidence="1" id="KW-0521">NADP</keyword>
<reference evidence="5 6" key="1">
    <citation type="submission" date="2020-08" db="EMBL/GenBank/DDBJ databases">
        <title>Functional genomics of gut bacteria from endangered species of beetles.</title>
        <authorList>
            <person name="Carlos-Shanley C."/>
        </authorList>
    </citation>
    <scope>NUCLEOTIDE SEQUENCE [LARGE SCALE GENOMIC DNA]</scope>
    <source>
        <strain evidence="5 6">S00245</strain>
    </source>
</reference>
<evidence type="ECO:0000259" key="3">
    <source>
        <dbReference type="Pfam" id="PF01113"/>
    </source>
</evidence>
<feature type="domain" description="2,4-diaminopentanoate dehydrogenase C-terminal" evidence="4">
    <location>
        <begin position="178"/>
        <end position="338"/>
    </location>
</feature>
<evidence type="ECO:0000256" key="1">
    <source>
        <dbReference type="ARBA" id="ARBA00022857"/>
    </source>
</evidence>
<dbReference type="Pfam" id="PF01113">
    <property type="entry name" value="DapB_N"/>
    <property type="match status" value="1"/>
</dbReference>
<sequence length="345" mass="37311">MGEPLRVVQWATGTVGAAAMRAVIDHPELELVGAKVYSESKEGRDIGELCGRPPLGIKATRDLQAIIALKPDCVLYMPESTILDDVCALLEAGINISTTRAEFFFADRMDPAVRERVEAACKAGNSSIHASGSSPGFITEALPIAVLSLSRRLDLLVIDEFANCVDGCSEEMLVGIMGFGEAPEVFAKRVHEDRDEVFKHSLAALAAGLKIDLEDDFDFETEVALATEDTKLHTSTIPAGSVAGQRVTVTGKRNGEPIMRFRSNWFVTTALEPRWDVLPDGWRVNIHGDTPVQLDISFPMPIEERQATLPNLTAHRPVNSVPYICAAGPGLLTTAQLPQVVPNLG</sequence>
<dbReference type="EC" id="1.17.1.8" evidence="5"/>
<name>A0A7W7NWX7_9SPHN</name>
<evidence type="ECO:0000313" key="6">
    <source>
        <dbReference type="Proteomes" id="UP000555448"/>
    </source>
</evidence>
<keyword evidence="2 5" id="KW-0560">Oxidoreductase</keyword>